<evidence type="ECO:0000313" key="2">
    <source>
        <dbReference type="EMBL" id="SPR07796.1"/>
    </source>
</evidence>
<sequence>MDIVLRNEFIEKVKQISKENLVFIDESGIKDNACREYGWSIKGTRCYGNKSLST</sequence>
<evidence type="ECO:0000313" key="4">
    <source>
        <dbReference type="Proteomes" id="UP000244959"/>
    </source>
</evidence>
<name>A0A0F3MD02_ORITS</name>
<dbReference type="Proteomes" id="UP000033769">
    <property type="component" value="Unassembled WGS sequence"/>
</dbReference>
<evidence type="ECO:0000313" key="3">
    <source>
        <dbReference type="Proteomes" id="UP000033769"/>
    </source>
</evidence>
<reference evidence="1 3" key="1">
    <citation type="submission" date="2015-02" db="EMBL/GenBank/DDBJ databases">
        <title>Genome Sequencing of Rickettsiales.</title>
        <authorList>
            <person name="Daugherty S.C."/>
            <person name="Su Q."/>
            <person name="Abolude K."/>
            <person name="Beier-Sexton M."/>
            <person name="Carlyon J.A."/>
            <person name="Carter R."/>
            <person name="Day N.P."/>
            <person name="Dumler S.J."/>
            <person name="Dyachenko V."/>
            <person name="Godinez A."/>
            <person name="Kurtti T.J."/>
            <person name="Lichay M."/>
            <person name="Mullins K.E."/>
            <person name="Ott S."/>
            <person name="Pappas-Brown V."/>
            <person name="Paris D.H."/>
            <person name="Patel P."/>
            <person name="Richards A.L."/>
            <person name="Sadzewicz L."/>
            <person name="Sears K."/>
            <person name="Seidman D."/>
            <person name="Sengamalay N."/>
            <person name="Stenos J."/>
            <person name="Tallon L.J."/>
            <person name="Vincent G."/>
            <person name="Fraser C.M."/>
            <person name="Munderloh U."/>
            <person name="Dunning-Hotopp J.C."/>
        </authorList>
    </citation>
    <scope>NUCLEOTIDE SEQUENCE [LARGE SCALE GENOMIC DNA]</scope>
    <source>
        <strain evidence="1 3">Gilliam</strain>
    </source>
</reference>
<reference evidence="4" key="3">
    <citation type="submission" date="2018-03" db="EMBL/GenBank/DDBJ databases">
        <authorList>
            <person name="Batty M. E."/>
            <person name="Batty M E."/>
        </authorList>
    </citation>
    <scope>NUCLEOTIDE SEQUENCE [LARGE SCALE GENOMIC DNA]</scope>
    <source>
        <strain evidence="4">Gilliam</strain>
    </source>
</reference>
<protein>
    <submittedName>
        <fullName evidence="1 2">Transposase</fullName>
    </submittedName>
</protein>
<dbReference type="PATRIC" id="fig|1359184.3.peg.2674"/>
<dbReference type="AlphaFoldDB" id="A0A0F3MD02"/>
<dbReference type="EMBL" id="LANO01000006">
    <property type="protein sequence ID" value="KJV53605.1"/>
    <property type="molecule type" value="Genomic_DNA"/>
</dbReference>
<gene>
    <name evidence="2" type="ORF">GILLIAM_01546</name>
    <name evidence="1" type="ORF">OTSGILL_0651</name>
</gene>
<organism evidence="1 3">
    <name type="scientific">Orientia tsutsugamushi str. Gilliam</name>
    <dbReference type="NCBI Taxonomy" id="1359184"/>
    <lineage>
        <taxon>Bacteria</taxon>
        <taxon>Pseudomonadati</taxon>
        <taxon>Pseudomonadota</taxon>
        <taxon>Alphaproteobacteria</taxon>
        <taxon>Rickettsiales</taxon>
        <taxon>Rickettsiaceae</taxon>
        <taxon>Rickettsieae</taxon>
        <taxon>Orientia</taxon>
    </lineage>
</organism>
<dbReference type="EMBL" id="LS398551">
    <property type="protein sequence ID" value="SPR07796.1"/>
    <property type="molecule type" value="Genomic_DNA"/>
</dbReference>
<evidence type="ECO:0000313" key="1">
    <source>
        <dbReference type="EMBL" id="KJV53605.1"/>
    </source>
</evidence>
<reference evidence="2" key="2">
    <citation type="submission" date="2018-03" db="EMBL/GenBank/DDBJ databases">
        <authorList>
            <person name="Keele B.F."/>
        </authorList>
    </citation>
    <scope>NUCLEOTIDE SEQUENCE [LARGE SCALE GENOMIC DNA]</scope>
    <source>
        <strain evidence="2">Gilliam</strain>
    </source>
</reference>
<keyword evidence="4" id="KW-1185">Reference proteome</keyword>
<proteinExistence type="predicted"/>
<accession>A0A0F3MD02</accession>
<dbReference type="Proteomes" id="UP000244959">
    <property type="component" value="Chromosome I"/>
</dbReference>